<comment type="caution">
    <text evidence="1">The sequence shown here is derived from an EMBL/GenBank/DDBJ whole genome shotgun (WGS) entry which is preliminary data.</text>
</comment>
<evidence type="ECO:0008006" key="3">
    <source>
        <dbReference type="Google" id="ProtNLM"/>
    </source>
</evidence>
<sequence length="69" mass="7725">MRFHATTQEATQILRTSESTLRRLRKAGVLRPGIHFCVSSGGIKAPNLLWSPEAVQEVLAKRTRQILTP</sequence>
<evidence type="ECO:0000313" key="2">
    <source>
        <dbReference type="Proteomes" id="UP000240206"/>
    </source>
</evidence>
<proteinExistence type="predicted"/>
<gene>
    <name evidence="1" type="ORF">C7K08_13445</name>
</gene>
<accession>A0A2P7EAY6</accession>
<reference evidence="2" key="1">
    <citation type="submission" date="2018-03" db="EMBL/GenBank/DDBJ databases">
        <title>Ecological and genomic features of two cosmopolitan and abundant freshwater picocyanobacteria.</title>
        <authorList>
            <person name="Cabello-Yeves P.J."/>
            <person name="Picazo A."/>
            <person name="Camacho A."/>
            <person name="Callieri C."/>
            <person name="Rosselli R."/>
            <person name="Roda-Garcia J."/>
            <person name="Coutinho F.H."/>
            <person name="Rodriguez-Valera F."/>
        </authorList>
    </citation>
    <scope>NUCLEOTIDE SEQUENCE [LARGE SCALE GENOMIC DNA]</scope>
    <source>
        <strain evidence="2">Tous</strain>
    </source>
</reference>
<dbReference type="EMBL" id="PXVC01000140">
    <property type="protein sequence ID" value="PSI00387.1"/>
    <property type="molecule type" value="Genomic_DNA"/>
</dbReference>
<protein>
    <recommendedName>
        <fullName evidence="3">DNA-binding protein</fullName>
    </recommendedName>
</protein>
<dbReference type="Proteomes" id="UP000240206">
    <property type="component" value="Unassembled WGS sequence"/>
</dbReference>
<name>A0A2P7EAY6_9SYNE</name>
<organism evidence="1 2">
    <name type="scientific">Synechococcus lacustris str. Tous</name>
    <dbReference type="NCBI Taxonomy" id="1910958"/>
    <lineage>
        <taxon>Bacteria</taxon>
        <taxon>Bacillati</taxon>
        <taxon>Cyanobacteriota</taxon>
        <taxon>Cyanophyceae</taxon>
        <taxon>Synechococcales</taxon>
        <taxon>Synechococcaceae</taxon>
        <taxon>Synechococcus</taxon>
    </lineage>
</organism>
<dbReference type="AlphaFoldDB" id="A0A2P7EAY6"/>
<keyword evidence="2" id="KW-1185">Reference proteome</keyword>
<evidence type="ECO:0000313" key="1">
    <source>
        <dbReference type="EMBL" id="PSI00387.1"/>
    </source>
</evidence>